<dbReference type="GeneID" id="300269453"/>
<dbReference type="Proteomes" id="UP000183210">
    <property type="component" value="Unassembled WGS sequence"/>
</dbReference>
<comment type="caution">
    <text evidence="1">The sequence shown here is derived from an EMBL/GenBank/DDBJ whole genome shotgun (WGS) entry which is preliminary data.</text>
</comment>
<evidence type="ECO:0000313" key="1">
    <source>
        <dbReference type="EMBL" id="SER43329.1"/>
    </source>
</evidence>
<dbReference type="RefSeq" id="WP_074830132.1">
    <property type="nucleotide sequence ID" value="NZ_FOEV01000021.1"/>
</dbReference>
<protein>
    <submittedName>
        <fullName evidence="1">Uncharacterized protein</fullName>
    </submittedName>
</protein>
<dbReference type="AlphaFoldDB" id="A0A9X8MHH5"/>
<reference evidence="1 2" key="1">
    <citation type="submission" date="2016-10" db="EMBL/GenBank/DDBJ databases">
        <authorList>
            <person name="Varghese N."/>
            <person name="Submissions S."/>
        </authorList>
    </citation>
    <scope>NUCLEOTIDE SEQUENCE [LARGE SCALE GENOMIC DNA]</scope>
    <source>
        <strain evidence="1 2">LMG 21974</strain>
    </source>
</reference>
<organism evidence="1 2">
    <name type="scientific">Pseudomonas lutea</name>
    <dbReference type="NCBI Taxonomy" id="243924"/>
    <lineage>
        <taxon>Bacteria</taxon>
        <taxon>Pseudomonadati</taxon>
        <taxon>Pseudomonadota</taxon>
        <taxon>Gammaproteobacteria</taxon>
        <taxon>Pseudomonadales</taxon>
        <taxon>Pseudomonadaceae</taxon>
        <taxon>Pseudomonas</taxon>
    </lineage>
</organism>
<proteinExistence type="predicted"/>
<sequence length="319" mass="34713">MSAEILARAIGSAPEIIEGIRSGLYTVWGGVVRVTKGYEGAGQIVGHLQFPGDTQQAQQAIDQLTQRLGGIQGSVDALQQGLNVLQSLQTANLALSGLNLAVSVAGFAIVCSKLNKISDQLASQSAKINQLVDLAVEAKEVQQLRDTARFRSAVKTIRQFAEMGDIEGLKGQIGSLHEQYEFTKLVLERSASRASSRSFLTSLELLQCLQERMMYLGFLQSFVQQKTGAPKFAIEALRELQTDWLAISTVIVDSVAANESWVAQLTQAEADNIVSLLRYRKEAMPALEYQASLLEFVAKRPGGIELLSNDTPEIRFIAA</sequence>
<accession>A0A9X8MHH5</accession>
<gene>
    <name evidence="1" type="ORF">SAMN05216409_1217</name>
</gene>
<evidence type="ECO:0000313" key="2">
    <source>
        <dbReference type="Proteomes" id="UP000183210"/>
    </source>
</evidence>
<name>A0A9X8MHH5_9PSED</name>
<dbReference type="EMBL" id="FOEV01000021">
    <property type="protein sequence ID" value="SER43329.1"/>
    <property type="molecule type" value="Genomic_DNA"/>
</dbReference>